<dbReference type="EMBL" id="JAVDXW010000002">
    <property type="protein sequence ID" value="MDR7304497.1"/>
    <property type="molecule type" value="Genomic_DNA"/>
</dbReference>
<comment type="caution">
    <text evidence="1">The sequence shown here is derived from an EMBL/GenBank/DDBJ whole genome shotgun (WGS) entry which is preliminary data.</text>
</comment>
<name>A0AAE4CQV6_9ACTN</name>
<protein>
    <submittedName>
        <fullName evidence="1">Uncharacterized protein</fullName>
    </submittedName>
</protein>
<gene>
    <name evidence="1" type="ORF">JOF55_004741</name>
</gene>
<evidence type="ECO:0000313" key="1">
    <source>
        <dbReference type="EMBL" id="MDR7304497.1"/>
    </source>
</evidence>
<keyword evidence="2" id="KW-1185">Reference proteome</keyword>
<dbReference type="RefSeq" id="WP_310278666.1">
    <property type="nucleotide sequence ID" value="NZ_JAVDXW010000002.1"/>
</dbReference>
<organism evidence="1 2">
    <name type="scientific">Haloactinomyces albus</name>
    <dbReference type="NCBI Taxonomy" id="1352928"/>
    <lineage>
        <taxon>Bacteria</taxon>
        <taxon>Bacillati</taxon>
        <taxon>Actinomycetota</taxon>
        <taxon>Actinomycetes</taxon>
        <taxon>Actinopolysporales</taxon>
        <taxon>Actinopolysporaceae</taxon>
        <taxon>Haloactinomyces</taxon>
    </lineage>
</organism>
<accession>A0AAE4CQV6</accession>
<proteinExistence type="predicted"/>
<evidence type="ECO:0000313" key="2">
    <source>
        <dbReference type="Proteomes" id="UP001180845"/>
    </source>
</evidence>
<reference evidence="1" key="1">
    <citation type="submission" date="2023-07" db="EMBL/GenBank/DDBJ databases">
        <title>Sequencing the genomes of 1000 actinobacteria strains.</title>
        <authorList>
            <person name="Klenk H.-P."/>
        </authorList>
    </citation>
    <scope>NUCLEOTIDE SEQUENCE</scope>
    <source>
        <strain evidence="1">DSM 45977</strain>
    </source>
</reference>
<sequence>MNSARGSASGSTAGHGGVLVEVVVGTRVGVGPSTCSGVVASVAGTAGSSLELGTNQATALGP</sequence>
<dbReference type="AlphaFoldDB" id="A0AAE4CQV6"/>
<dbReference type="Proteomes" id="UP001180845">
    <property type="component" value="Unassembled WGS sequence"/>
</dbReference>